<evidence type="ECO:0000256" key="2">
    <source>
        <dbReference type="ARBA" id="ARBA00006920"/>
    </source>
</evidence>
<feature type="transmembrane region" description="Helical" evidence="13">
    <location>
        <begin position="90"/>
        <end position="109"/>
    </location>
</feature>
<evidence type="ECO:0000256" key="11">
    <source>
        <dbReference type="ARBA" id="ARBA00023303"/>
    </source>
</evidence>
<accession>A0ABW1K685</accession>
<keyword evidence="15" id="KW-1185">Reference proteome</keyword>
<keyword evidence="3" id="KW-0813">Transport</keyword>
<evidence type="ECO:0000256" key="1">
    <source>
        <dbReference type="ARBA" id="ARBA00004141"/>
    </source>
</evidence>
<dbReference type="Proteomes" id="UP001596203">
    <property type="component" value="Unassembled WGS sequence"/>
</dbReference>
<keyword evidence="10 13" id="KW-0472">Membrane</keyword>
<keyword evidence="4" id="KW-0633">Potassium transport</keyword>
<feature type="transmembrane region" description="Helical" evidence="13">
    <location>
        <begin position="203"/>
        <end position="233"/>
    </location>
</feature>
<dbReference type="PANTHER" id="PTHR31462:SF5">
    <property type="entry name" value="ENDOSOMAL_LYSOSOMAL PROTON CHANNEL TMEM175"/>
    <property type="match status" value="1"/>
</dbReference>
<feature type="transmembrane region" description="Helical" evidence="13">
    <location>
        <begin position="121"/>
        <end position="144"/>
    </location>
</feature>
<keyword evidence="8 13" id="KW-1133">Transmembrane helix</keyword>
<comment type="similarity">
    <text evidence="2">Belongs to the TMEM175 family.</text>
</comment>
<evidence type="ECO:0000256" key="10">
    <source>
        <dbReference type="ARBA" id="ARBA00023136"/>
    </source>
</evidence>
<evidence type="ECO:0000256" key="7">
    <source>
        <dbReference type="ARBA" id="ARBA00022958"/>
    </source>
</evidence>
<evidence type="ECO:0000256" key="3">
    <source>
        <dbReference type="ARBA" id="ARBA00022448"/>
    </source>
</evidence>
<sequence>MGLTWATAGIFPRATGAEAMRWFRTTRRTSTGTGATGSGRLSGAERDPARLVTFSDAVFAIAVTLLILQIRPPQDTRDLLHGLTSLWPSYLAYAVTFLLIGQMWVNHHVMFDHIRAVDRLVLFLNTVLLMVIAFLPFASSVLAAAFESGHGRQSAVVFYGIAFEAVAALFNVIWEYVRRGRHLLQQAVDTDDLSAIGRRYRLALVWIAVGTALGILHPVAGVVVIAAFIPAYWLPIGGEASSAGRVRDRGPTPP</sequence>
<keyword evidence="7" id="KW-0630">Potassium</keyword>
<evidence type="ECO:0000256" key="13">
    <source>
        <dbReference type="SAM" id="Phobius"/>
    </source>
</evidence>
<gene>
    <name evidence="14" type="ORF">ACFP2T_08865</name>
</gene>
<evidence type="ECO:0000313" key="14">
    <source>
        <dbReference type="EMBL" id="MFC6016308.1"/>
    </source>
</evidence>
<reference evidence="15" key="1">
    <citation type="journal article" date="2019" name="Int. J. Syst. Evol. Microbiol.">
        <title>The Global Catalogue of Microorganisms (GCM) 10K type strain sequencing project: providing services to taxonomists for standard genome sequencing and annotation.</title>
        <authorList>
            <consortium name="The Broad Institute Genomics Platform"/>
            <consortium name="The Broad Institute Genome Sequencing Center for Infectious Disease"/>
            <person name="Wu L."/>
            <person name="Ma J."/>
        </authorList>
    </citation>
    <scope>NUCLEOTIDE SEQUENCE [LARGE SCALE GENOMIC DNA]</scope>
    <source>
        <strain evidence="15">ZS-35-S2</strain>
    </source>
</reference>
<keyword evidence="9" id="KW-0406">Ion transport</keyword>
<evidence type="ECO:0000256" key="9">
    <source>
        <dbReference type="ARBA" id="ARBA00023065"/>
    </source>
</evidence>
<evidence type="ECO:0000313" key="15">
    <source>
        <dbReference type="Proteomes" id="UP001596203"/>
    </source>
</evidence>
<dbReference type="EMBL" id="JBHSPR010000007">
    <property type="protein sequence ID" value="MFC6016308.1"/>
    <property type="molecule type" value="Genomic_DNA"/>
</dbReference>
<evidence type="ECO:0000256" key="5">
    <source>
        <dbReference type="ARBA" id="ARBA00022692"/>
    </source>
</evidence>
<proteinExistence type="inferred from homology"/>
<evidence type="ECO:0000256" key="12">
    <source>
        <dbReference type="ARBA" id="ARBA00034430"/>
    </source>
</evidence>
<dbReference type="InterPro" id="IPR010617">
    <property type="entry name" value="TMEM175-like"/>
</dbReference>
<keyword evidence="6" id="KW-0631">Potassium channel</keyword>
<dbReference type="Pfam" id="PF06736">
    <property type="entry name" value="TMEM175"/>
    <property type="match status" value="1"/>
</dbReference>
<comment type="caution">
    <text evidence="14">The sequence shown here is derived from an EMBL/GenBank/DDBJ whole genome shotgun (WGS) entry which is preliminary data.</text>
</comment>
<organism evidence="14 15">
    <name type="scientific">Plantactinospora solaniradicis</name>
    <dbReference type="NCBI Taxonomy" id="1723736"/>
    <lineage>
        <taxon>Bacteria</taxon>
        <taxon>Bacillati</taxon>
        <taxon>Actinomycetota</taxon>
        <taxon>Actinomycetes</taxon>
        <taxon>Micromonosporales</taxon>
        <taxon>Micromonosporaceae</taxon>
        <taxon>Plantactinospora</taxon>
    </lineage>
</organism>
<protein>
    <submittedName>
        <fullName evidence="14">TMEM175 family protein</fullName>
    </submittedName>
</protein>
<feature type="transmembrane region" description="Helical" evidence="13">
    <location>
        <begin position="156"/>
        <end position="177"/>
    </location>
</feature>
<comment type="subcellular location">
    <subcellularLocation>
        <location evidence="1">Membrane</location>
        <topology evidence="1">Multi-pass membrane protein</topology>
    </subcellularLocation>
</comment>
<dbReference type="PANTHER" id="PTHR31462">
    <property type="entry name" value="ENDOSOMAL/LYSOSOMAL POTASSIUM CHANNEL TMEM175"/>
    <property type="match status" value="1"/>
</dbReference>
<evidence type="ECO:0000256" key="8">
    <source>
        <dbReference type="ARBA" id="ARBA00022989"/>
    </source>
</evidence>
<name>A0ABW1K685_9ACTN</name>
<comment type="catalytic activity">
    <reaction evidence="12">
        <text>K(+)(in) = K(+)(out)</text>
        <dbReference type="Rhea" id="RHEA:29463"/>
        <dbReference type="ChEBI" id="CHEBI:29103"/>
    </reaction>
</comment>
<evidence type="ECO:0000256" key="6">
    <source>
        <dbReference type="ARBA" id="ARBA00022826"/>
    </source>
</evidence>
<keyword evidence="5 13" id="KW-0812">Transmembrane</keyword>
<feature type="transmembrane region" description="Helical" evidence="13">
    <location>
        <begin position="51"/>
        <end position="70"/>
    </location>
</feature>
<evidence type="ECO:0000256" key="4">
    <source>
        <dbReference type="ARBA" id="ARBA00022538"/>
    </source>
</evidence>
<keyword evidence="11" id="KW-0407">Ion channel</keyword>